<dbReference type="STRING" id="1423743.FD41_GL000022"/>
<reference evidence="6 8" key="2">
    <citation type="journal article" date="2015" name="Genome Announc.">
        <title>Expanding the biotechnology potential of lactobacilli through comparative genomics of 213 strains and associated genera.</title>
        <authorList>
            <person name="Sun Z."/>
            <person name="Harris H.M."/>
            <person name="McCann A."/>
            <person name="Guo C."/>
            <person name="Argimon S."/>
            <person name="Zhang W."/>
            <person name="Yang X."/>
            <person name="Jeffery I.B."/>
            <person name="Cooney J.C."/>
            <person name="Kagawa T.F."/>
            <person name="Liu W."/>
            <person name="Song Y."/>
            <person name="Salvetti E."/>
            <person name="Wrobel A."/>
            <person name="Rasinkangas P."/>
            <person name="Parkhill J."/>
            <person name="Rea M.C."/>
            <person name="O'Sullivan O."/>
            <person name="Ritari J."/>
            <person name="Douillard F.P."/>
            <person name="Paul Ross R."/>
            <person name="Yang R."/>
            <person name="Briner A.E."/>
            <person name="Felis G.E."/>
            <person name="de Vos W.M."/>
            <person name="Barrangou R."/>
            <person name="Klaenhammer T.R."/>
            <person name="Caufield P.W."/>
            <person name="Cui Y."/>
            <person name="Zhang H."/>
            <person name="O'Toole P.W."/>
        </authorList>
    </citation>
    <scope>NUCLEOTIDE SEQUENCE [LARGE SCALE GENOMIC DNA]</scope>
    <source>
        <strain evidence="6 8">DSM 18382</strain>
    </source>
</reference>
<dbReference type="Proteomes" id="UP000019488">
    <property type="component" value="Unassembled WGS sequence"/>
</dbReference>
<name>X0QEM1_9LACO</name>
<dbReference type="InterPro" id="IPR051448">
    <property type="entry name" value="CdaR-like_regulators"/>
</dbReference>
<evidence type="ECO:0000256" key="1">
    <source>
        <dbReference type="ARBA" id="ARBA00006754"/>
    </source>
</evidence>
<dbReference type="InterPro" id="IPR012914">
    <property type="entry name" value="PucR_dom"/>
</dbReference>
<dbReference type="Pfam" id="PF17853">
    <property type="entry name" value="GGDEF_2"/>
    <property type="match status" value="1"/>
</dbReference>
<dbReference type="PANTHER" id="PTHR33744:SF1">
    <property type="entry name" value="DNA-BINDING TRANSCRIPTIONAL ACTIVATOR ADER"/>
    <property type="match status" value="1"/>
</dbReference>
<dbReference type="InterPro" id="IPR042070">
    <property type="entry name" value="PucR_C-HTH_sf"/>
</dbReference>
<dbReference type="RefSeq" id="WP_035180152.1">
    <property type="nucleotide sequence ID" value="NZ_AZFY01000007.1"/>
</dbReference>
<dbReference type="PATRIC" id="fig|1423743.5.peg.23"/>
<evidence type="ECO:0000313" key="8">
    <source>
        <dbReference type="Proteomes" id="UP000051966"/>
    </source>
</evidence>
<dbReference type="EMBL" id="AZFY01000007">
    <property type="protein sequence ID" value="KRM12874.1"/>
    <property type="molecule type" value="Genomic_DNA"/>
</dbReference>
<evidence type="ECO:0000313" key="7">
    <source>
        <dbReference type="Proteomes" id="UP000019488"/>
    </source>
</evidence>
<dbReference type="AlphaFoldDB" id="X0QEM1"/>
<gene>
    <name evidence="6" type="ORF">FD41_GL000022</name>
    <name evidence="5" type="ORF">JCM14108_2063</name>
</gene>
<dbReference type="OrthoDB" id="142218at2"/>
<feature type="domain" description="PucR C-terminal helix-turn-helix" evidence="3">
    <location>
        <begin position="464"/>
        <end position="521"/>
    </location>
</feature>
<dbReference type="EMBL" id="BAKI01000023">
    <property type="protein sequence ID" value="GAF37060.1"/>
    <property type="molecule type" value="Genomic_DNA"/>
</dbReference>
<evidence type="ECO:0000259" key="4">
    <source>
        <dbReference type="Pfam" id="PF17853"/>
    </source>
</evidence>
<sequence length="528" mass="60090">MKMEHLLNVKELAGIKLIAGAGGRFRDAKLIGMIEAPDIESYLFPGQLLVTTGYHYYQHIDRLKELIEKMAAVGCAGLGIKANRYFKKIPERIIQLANTLNFPLLLTPAAEPLSQTVSSLIKVVLQSDALKLSRVIEQNQQLSQLALNNTKFNIVLDQCAVYLNHDIVLLDSHFRVCYANRHIWDQREIISDNLRKNNQVDYLSLDKETNVACGKRQLHVMPLMVMYPENKSFIGIFDLATLTSTQQLQLQQIQNIISLMNSRTDVRKEDAGHQRNEFFSNVLAGRIRGDLTDRQPNEFNIDLNQPCYCALLGLRPAKSGVLLFLNQAEQIRRLSDWFIEEYGIAATSFIFQQQLILIISGSQNPEHFLKALALFLKKSLGDRYLLKIGLSHAKLPVDQLPALYQEATEAYTLAEQSDTVLQRFRPKEVSELLQLIPKNEAQSFIDEILGPLLQLKNPQETTDLLKTLRLYLYNHQQINLVANQLFIHRNTVVYRLKKTAAILNIDLKDSDVAQRLLIALLLHGKTVN</sequence>
<comment type="caution">
    <text evidence="5">The sequence shown here is derived from an EMBL/GenBank/DDBJ whole genome shotgun (WGS) entry which is preliminary data.</text>
</comment>
<dbReference type="eggNOG" id="COG2508">
    <property type="taxonomic scope" value="Bacteria"/>
</dbReference>
<evidence type="ECO:0000259" key="2">
    <source>
        <dbReference type="Pfam" id="PF07905"/>
    </source>
</evidence>
<organism evidence="5 7">
    <name type="scientific">Lentilactobacillus farraginis DSM 18382 = JCM 14108</name>
    <dbReference type="NCBI Taxonomy" id="1423743"/>
    <lineage>
        <taxon>Bacteria</taxon>
        <taxon>Bacillati</taxon>
        <taxon>Bacillota</taxon>
        <taxon>Bacilli</taxon>
        <taxon>Lactobacillales</taxon>
        <taxon>Lactobacillaceae</taxon>
        <taxon>Lentilactobacillus</taxon>
    </lineage>
</organism>
<dbReference type="PANTHER" id="PTHR33744">
    <property type="entry name" value="CARBOHYDRATE DIACID REGULATOR"/>
    <property type="match status" value="1"/>
</dbReference>
<dbReference type="InterPro" id="IPR041522">
    <property type="entry name" value="CdaR_GGDEF"/>
</dbReference>
<keyword evidence="8" id="KW-1185">Reference proteome</keyword>
<dbReference type="Gene3D" id="1.10.10.2840">
    <property type="entry name" value="PucR C-terminal helix-turn-helix domain"/>
    <property type="match status" value="1"/>
</dbReference>
<evidence type="ECO:0000259" key="3">
    <source>
        <dbReference type="Pfam" id="PF13556"/>
    </source>
</evidence>
<evidence type="ECO:0000313" key="5">
    <source>
        <dbReference type="EMBL" id="GAF37060.1"/>
    </source>
</evidence>
<dbReference type="InterPro" id="IPR025736">
    <property type="entry name" value="PucR_C-HTH_dom"/>
</dbReference>
<dbReference type="Pfam" id="PF07905">
    <property type="entry name" value="PucR"/>
    <property type="match status" value="1"/>
</dbReference>
<reference evidence="5" key="1">
    <citation type="journal article" date="2014" name="Genome Announc.">
        <title>Draft Genome Sequences of Two Lactobacillus Strains, L. farraginis JCM 14108T and L. composti JCM 14202T, Isolated from Compost of Distilled Shochu Residue.</title>
        <authorList>
            <person name="Yuki M."/>
            <person name="Oshima K."/>
            <person name="Suda W."/>
            <person name="Kitahara M."/>
            <person name="Kitamura K."/>
            <person name="Iida T."/>
            <person name="Hattori M."/>
            <person name="Ohkuma M."/>
        </authorList>
    </citation>
    <scope>NUCLEOTIDE SEQUENCE [LARGE SCALE GENOMIC DNA]</scope>
    <source>
        <strain evidence="5">JCM 14108</strain>
    </source>
</reference>
<accession>X0QEM1</accession>
<feature type="domain" description="Purine catabolism PurC-like" evidence="2">
    <location>
        <begin position="6"/>
        <end position="119"/>
    </location>
</feature>
<proteinExistence type="inferred from homology"/>
<protein>
    <submittedName>
        <fullName evidence="5">Purine catabolism regulatory protein</fullName>
    </submittedName>
    <submittedName>
        <fullName evidence="6">Purine transport regulator</fullName>
    </submittedName>
</protein>
<feature type="domain" description="CdaR GGDEF-like" evidence="4">
    <location>
        <begin position="297"/>
        <end position="411"/>
    </location>
</feature>
<evidence type="ECO:0000313" key="6">
    <source>
        <dbReference type="EMBL" id="KRM12874.1"/>
    </source>
</evidence>
<dbReference type="Pfam" id="PF13556">
    <property type="entry name" value="HTH_30"/>
    <property type="match status" value="1"/>
</dbReference>
<dbReference type="Proteomes" id="UP000051966">
    <property type="component" value="Unassembled WGS sequence"/>
</dbReference>
<comment type="similarity">
    <text evidence="1">Belongs to the CdaR family.</text>
</comment>